<accession>A0A3B0R3E6</accession>
<name>A0A3B0R3E6_9ZZZZ</name>
<proteinExistence type="predicted"/>
<dbReference type="EMBL" id="UOEC01000014">
    <property type="protein sequence ID" value="VAV86829.1"/>
    <property type="molecule type" value="Genomic_DNA"/>
</dbReference>
<keyword evidence="2" id="KW-0472">Membrane</keyword>
<dbReference type="AlphaFoldDB" id="A0A3B0R3E6"/>
<keyword evidence="2" id="KW-0812">Transmembrane</keyword>
<sequence length="262" mass="27098">MKALLFLVGLVFIVAGVVTGVMSQMDYGNALIGLNLGLAATLLVGGFIVMGLASALGAISSLANTAPQGLPSGRNTMHKTTDHKPVGDDDMPFPAATAAVGATAGAAGMAIGSAFDKTGNSVDAAVDKVAEVANEAKENVVEAVENVTDTVGDLADEAKGTADSAIDDVAEVLDDAKDAATESVDEVNSESDSSKDETTDQPETEGKEGENGDQLYIVEEVEIRGKAARVLSDNTVEAETEEGWMRFENIEHLEEYLDAMDA</sequence>
<feature type="region of interest" description="Disordered" evidence="1">
    <location>
        <begin position="180"/>
        <end position="216"/>
    </location>
</feature>
<feature type="compositionally biased region" description="Basic and acidic residues" evidence="1">
    <location>
        <begin position="192"/>
        <end position="210"/>
    </location>
</feature>
<organism evidence="3">
    <name type="scientific">hydrothermal vent metagenome</name>
    <dbReference type="NCBI Taxonomy" id="652676"/>
    <lineage>
        <taxon>unclassified sequences</taxon>
        <taxon>metagenomes</taxon>
        <taxon>ecological metagenomes</taxon>
    </lineage>
</organism>
<dbReference type="Gene3D" id="1.20.120.20">
    <property type="entry name" value="Apolipoprotein"/>
    <property type="match status" value="1"/>
</dbReference>
<keyword evidence="2" id="KW-1133">Transmembrane helix</keyword>
<evidence type="ECO:0000313" key="3">
    <source>
        <dbReference type="EMBL" id="VAV86829.1"/>
    </source>
</evidence>
<feature type="transmembrane region" description="Helical" evidence="2">
    <location>
        <begin position="36"/>
        <end position="59"/>
    </location>
</feature>
<evidence type="ECO:0000256" key="1">
    <source>
        <dbReference type="SAM" id="MobiDB-lite"/>
    </source>
</evidence>
<protein>
    <submittedName>
        <fullName evidence="3">Uncharacterized protein</fullName>
    </submittedName>
</protein>
<evidence type="ECO:0000256" key="2">
    <source>
        <dbReference type="SAM" id="Phobius"/>
    </source>
</evidence>
<reference evidence="3" key="1">
    <citation type="submission" date="2018-06" db="EMBL/GenBank/DDBJ databases">
        <authorList>
            <person name="Zhirakovskaya E."/>
        </authorList>
    </citation>
    <scope>NUCLEOTIDE SEQUENCE</scope>
</reference>
<gene>
    <name evidence="3" type="ORF">MNBD_ALPHA08-470</name>
</gene>